<evidence type="ECO:0000256" key="1">
    <source>
        <dbReference type="ARBA" id="ARBA00022737"/>
    </source>
</evidence>
<gene>
    <name evidence="9" type="primary">Contig19076.g20225</name>
    <name evidence="9" type="ORF">STYLEM_14300</name>
</gene>
<dbReference type="Pfam" id="PF13877">
    <property type="entry name" value="RPAP3_C"/>
    <property type="match status" value="1"/>
</dbReference>
<dbReference type="EMBL" id="CCKQ01013553">
    <property type="protein sequence ID" value="CDW85227.1"/>
    <property type="molecule type" value="Genomic_DNA"/>
</dbReference>
<name>A0A078AVB9_STYLE</name>
<reference evidence="9 10" key="1">
    <citation type="submission" date="2014-06" db="EMBL/GenBank/DDBJ databases">
        <authorList>
            <person name="Swart Estienne"/>
        </authorList>
    </citation>
    <scope>NUCLEOTIDE SEQUENCE [LARGE SCALE GENOMIC DNA]</scope>
    <source>
        <strain evidence="9 10">130c</strain>
    </source>
</reference>
<feature type="repeat" description="TPR" evidence="5">
    <location>
        <begin position="172"/>
        <end position="205"/>
    </location>
</feature>
<evidence type="ECO:0000256" key="4">
    <source>
        <dbReference type="ARBA" id="ARBA00040133"/>
    </source>
</evidence>
<dbReference type="InterPro" id="IPR025986">
    <property type="entry name" value="RPAP3-like_C"/>
</dbReference>
<feature type="repeat" description="TPR" evidence="5">
    <location>
        <begin position="138"/>
        <end position="171"/>
    </location>
</feature>
<dbReference type="AlphaFoldDB" id="A0A078AVB9"/>
<evidence type="ECO:0000256" key="3">
    <source>
        <dbReference type="ARBA" id="ARBA00038275"/>
    </source>
</evidence>
<protein>
    <recommendedName>
        <fullName evidence="4">RNA polymerase II-associated protein 3</fullName>
    </recommendedName>
</protein>
<proteinExistence type="inferred from homology"/>
<dbReference type="PROSITE" id="PS50005">
    <property type="entry name" value="TPR"/>
    <property type="match status" value="4"/>
</dbReference>
<evidence type="ECO:0000313" key="9">
    <source>
        <dbReference type="EMBL" id="CDW85227.1"/>
    </source>
</evidence>
<comment type="similarity">
    <text evidence="3">Belongs to the RPAP3 family.</text>
</comment>
<evidence type="ECO:0000313" key="10">
    <source>
        <dbReference type="Proteomes" id="UP000039865"/>
    </source>
</evidence>
<feature type="domain" description="RNA-polymerase II-associated protein 3-like C-terminal" evidence="8">
    <location>
        <begin position="849"/>
        <end position="939"/>
    </location>
</feature>
<keyword evidence="2 5" id="KW-0802">TPR repeat</keyword>
<feature type="compositionally biased region" description="Basic and acidic residues" evidence="7">
    <location>
        <begin position="276"/>
        <end position="291"/>
    </location>
</feature>
<evidence type="ECO:0000256" key="6">
    <source>
        <dbReference type="SAM" id="Coils"/>
    </source>
</evidence>
<dbReference type="OMA" id="ECTIYTN"/>
<dbReference type="InParanoid" id="A0A078AVB9"/>
<dbReference type="InterPro" id="IPR019734">
    <property type="entry name" value="TPR_rpt"/>
</dbReference>
<keyword evidence="10" id="KW-1185">Reference proteome</keyword>
<evidence type="ECO:0000259" key="8">
    <source>
        <dbReference type="Pfam" id="PF13877"/>
    </source>
</evidence>
<organism evidence="9 10">
    <name type="scientific">Stylonychia lemnae</name>
    <name type="common">Ciliate</name>
    <dbReference type="NCBI Taxonomy" id="5949"/>
    <lineage>
        <taxon>Eukaryota</taxon>
        <taxon>Sar</taxon>
        <taxon>Alveolata</taxon>
        <taxon>Ciliophora</taxon>
        <taxon>Intramacronucleata</taxon>
        <taxon>Spirotrichea</taxon>
        <taxon>Stichotrichia</taxon>
        <taxon>Sporadotrichida</taxon>
        <taxon>Oxytrichidae</taxon>
        <taxon>Stylonychinae</taxon>
        <taxon>Stylonychia</taxon>
    </lineage>
</organism>
<evidence type="ECO:0000256" key="5">
    <source>
        <dbReference type="PROSITE-ProRule" id="PRU00339"/>
    </source>
</evidence>
<feature type="compositionally biased region" description="Basic and acidic residues" evidence="7">
    <location>
        <begin position="320"/>
        <end position="331"/>
    </location>
</feature>
<dbReference type="Proteomes" id="UP000039865">
    <property type="component" value="Unassembled WGS sequence"/>
</dbReference>
<dbReference type="PANTHER" id="PTHR46423:SF1">
    <property type="entry name" value="RNA POLYMERASE II-ASSOCIATED PROTEIN 3"/>
    <property type="match status" value="1"/>
</dbReference>
<dbReference type="InterPro" id="IPR011990">
    <property type="entry name" value="TPR-like_helical_dom_sf"/>
</dbReference>
<dbReference type="SMART" id="SM00028">
    <property type="entry name" value="TPR"/>
    <property type="match status" value="9"/>
</dbReference>
<dbReference type="Pfam" id="PF13432">
    <property type="entry name" value="TPR_16"/>
    <property type="match status" value="1"/>
</dbReference>
<feature type="repeat" description="TPR" evidence="5">
    <location>
        <begin position="551"/>
        <end position="584"/>
    </location>
</feature>
<feature type="coiled-coil region" evidence="6">
    <location>
        <begin position="736"/>
        <end position="823"/>
    </location>
</feature>
<dbReference type="SUPFAM" id="SSF48452">
    <property type="entry name" value="TPR-like"/>
    <property type="match status" value="3"/>
</dbReference>
<keyword evidence="6" id="KW-0175">Coiled coil</keyword>
<feature type="compositionally biased region" description="Acidic residues" evidence="7">
    <location>
        <begin position="390"/>
        <end position="401"/>
    </location>
</feature>
<dbReference type="PANTHER" id="PTHR46423">
    <property type="entry name" value="RNA POLYMERASE II-ASSOCIATED PROTEIN 3"/>
    <property type="match status" value="1"/>
</dbReference>
<feature type="compositionally biased region" description="Basic and acidic residues" evidence="7">
    <location>
        <begin position="415"/>
        <end position="447"/>
    </location>
</feature>
<evidence type="ECO:0000256" key="2">
    <source>
        <dbReference type="ARBA" id="ARBA00022803"/>
    </source>
</evidence>
<feature type="region of interest" description="Disordered" evidence="7">
    <location>
        <begin position="276"/>
        <end position="447"/>
    </location>
</feature>
<accession>A0A078AVB9</accession>
<dbReference type="Pfam" id="PF13181">
    <property type="entry name" value="TPR_8"/>
    <property type="match status" value="2"/>
</dbReference>
<keyword evidence="1" id="KW-0677">Repeat</keyword>
<dbReference type="OrthoDB" id="448774at2759"/>
<evidence type="ECO:0000256" key="7">
    <source>
        <dbReference type="SAM" id="MobiDB-lite"/>
    </source>
</evidence>
<sequence length="969" mass="111797">MADPRFKNEEGGNSRPKYNLDKIDFDWVEKSTDVKELLKAHDALKDDAGFPDLLRAVSKRIILLDPKQRGRVGNSRVSVEDEQIAAKDIADFLNDIQKLDSKLSAGSQQNDDGAIFSRSGQQDLNRKFAEEIERKKQAEHERLKGNEFMKSKEYKEALDCYTKSIDMFPDDAATYSNRAQVHLMLKEYSKVIEDANKALQIQPDYLKALHRRGKAFQAVNKTELAIKDFQRILEIEPNNKEAMKNLKEARASKDHKKSSTAPKEKTVLEEIKEEVVEEKQVEQPKKEDKFVRVAIQEESDDEEQEEVKVESTSKVQANAESDKENQSKKSNIEVVNSQENDTWWKENNQKQQEQIKEQTKEVSAQKQPEEIPQVKIEEVQASQFKRIPIQEDDDDADDEEEVRLVNPYVEQNKPIIEEKKEEPKKVEQKSVEEQKKEAPKEDPEVKAKADEKIRLEKLIKEIDQIKEEASAEYKRGMYDDAVKVFEKAADLAEKNLSQYKYYKKDIIEREATIFNNIAACYKQGQHNKKEVEYCSKVIERAPYINDITILAKAYLRRGFAYEHLEKIADAKEDMIRVKEIQPNNQQASQALTRLNRALQDANKVDISDYELKIAKTKDAGNALFQQKKFNEAIAKFSEGVDIFLKNPDQLKKDKDIKLKVTQIYTNRSLSHHQLGNHQKAFEDADYVLKNLDQVNPKALFRRAIANKSFEKYEDSVKDLQNLFKQDQTKADIKTELDQCMRLLVEQNKAKKEQQQQQVPTIKETIKESVSNGQKIQEISSSINDLQEQIKKAEEESKNQEKIAKQLEEEVKKTSSALPKKTKNLNQEVIDKAADIATQQTNKNLIKAVPKTAAGFETDYNSLKKEPQTFYQYVKNIPFTTIENFFKNCEISAELFAAIVRVLSEYGLSEDIKHSAQLIKSLAKASSFDMTLMFMDSKEKNDLKQIINAIKNSSEIENDLVKEIVKIYNF</sequence>
<feature type="compositionally biased region" description="Basic and acidic residues" evidence="7">
    <location>
        <begin position="342"/>
        <end position="360"/>
    </location>
</feature>
<feature type="repeat" description="TPR" evidence="5">
    <location>
        <begin position="206"/>
        <end position="239"/>
    </location>
</feature>
<dbReference type="Gene3D" id="1.25.40.10">
    <property type="entry name" value="Tetratricopeptide repeat domain"/>
    <property type="match status" value="3"/>
</dbReference>
<feature type="coiled-coil region" evidence="6">
    <location>
        <begin position="448"/>
        <end position="475"/>
    </location>
</feature>
<dbReference type="InterPro" id="IPR051966">
    <property type="entry name" value="RPAP3"/>
</dbReference>
<dbReference type="GO" id="GO:0101031">
    <property type="term" value="C:protein folding chaperone complex"/>
    <property type="evidence" value="ECO:0007669"/>
    <property type="project" value="TreeGrafter"/>
</dbReference>